<gene>
    <name evidence="1" type="ORF">RESH_05360</name>
</gene>
<accession>M5RXG0</accession>
<dbReference type="PATRIC" id="fig|1263868.3.peg.5818"/>
<proteinExistence type="predicted"/>
<evidence type="ECO:0000313" key="1">
    <source>
        <dbReference type="EMBL" id="EMI24038.1"/>
    </source>
</evidence>
<sequence>MLRSPERHCNRGVLFTRSVPGFATLLALPPKSLDQSSFLQCHANLGEAG</sequence>
<dbReference type="AlphaFoldDB" id="M5RXG0"/>
<comment type="caution">
    <text evidence="1">The sequence shown here is derived from an EMBL/GenBank/DDBJ whole genome shotgun (WGS) entry which is preliminary data.</text>
</comment>
<protein>
    <submittedName>
        <fullName evidence="1">Uncharacterized protein</fullName>
    </submittedName>
</protein>
<evidence type="ECO:0000313" key="2">
    <source>
        <dbReference type="Proteomes" id="UP000011996"/>
    </source>
</evidence>
<dbReference type="STRING" id="1263868.RESH_05360"/>
<organism evidence="1 2">
    <name type="scientific">Rhodopirellula europaea SH398</name>
    <dbReference type="NCBI Taxonomy" id="1263868"/>
    <lineage>
        <taxon>Bacteria</taxon>
        <taxon>Pseudomonadati</taxon>
        <taxon>Planctomycetota</taxon>
        <taxon>Planctomycetia</taxon>
        <taxon>Pirellulales</taxon>
        <taxon>Pirellulaceae</taxon>
        <taxon>Rhodopirellula</taxon>
    </lineage>
</organism>
<dbReference type="Proteomes" id="UP000011996">
    <property type="component" value="Unassembled WGS sequence"/>
</dbReference>
<reference evidence="1 2" key="1">
    <citation type="journal article" date="2013" name="Mar. Genomics">
        <title>Expression of sulfatases in Rhodopirellula baltica and the diversity of sulfatases in the genus Rhodopirellula.</title>
        <authorList>
            <person name="Wegner C.E."/>
            <person name="Richter-Heitmann T."/>
            <person name="Klindworth A."/>
            <person name="Klockow C."/>
            <person name="Richter M."/>
            <person name="Achstetter T."/>
            <person name="Glockner F.O."/>
            <person name="Harder J."/>
        </authorList>
    </citation>
    <scope>NUCLEOTIDE SEQUENCE [LARGE SCALE GENOMIC DNA]</scope>
    <source>
        <strain evidence="1 2">SH398</strain>
    </source>
</reference>
<dbReference type="EMBL" id="ANOF01000172">
    <property type="protein sequence ID" value="EMI24038.1"/>
    <property type="molecule type" value="Genomic_DNA"/>
</dbReference>
<name>M5RXG0_9BACT</name>